<name>A0ABV7G0G5_9PROT</name>
<gene>
    <name evidence="2" type="ORF">ACFOD4_05720</name>
</gene>
<dbReference type="NCBIfam" id="NF037995">
    <property type="entry name" value="TRAP_S1"/>
    <property type="match status" value="1"/>
</dbReference>
<dbReference type="EMBL" id="JBHRTN010000007">
    <property type="protein sequence ID" value="MFC3124555.1"/>
    <property type="molecule type" value="Genomic_DNA"/>
</dbReference>
<dbReference type="Pfam" id="PF03480">
    <property type="entry name" value="DctP"/>
    <property type="match status" value="1"/>
</dbReference>
<reference evidence="3" key="1">
    <citation type="journal article" date="2019" name="Int. J. Syst. Evol. Microbiol.">
        <title>The Global Catalogue of Microorganisms (GCM) 10K type strain sequencing project: providing services to taxonomists for standard genome sequencing and annotation.</title>
        <authorList>
            <consortium name="The Broad Institute Genomics Platform"/>
            <consortium name="The Broad Institute Genome Sequencing Center for Infectious Disease"/>
            <person name="Wu L."/>
            <person name="Ma J."/>
        </authorList>
    </citation>
    <scope>NUCLEOTIDE SEQUENCE [LARGE SCALE GENOMIC DNA]</scope>
    <source>
        <strain evidence="3">KCTC 52094</strain>
    </source>
</reference>
<dbReference type="PANTHER" id="PTHR33376:SF4">
    <property type="entry name" value="SIALIC ACID-BINDING PERIPLASMIC PROTEIN SIAP"/>
    <property type="match status" value="1"/>
</dbReference>
<dbReference type="CDD" id="cd13602">
    <property type="entry name" value="PBP2_TRAP_BpDctp6_7"/>
    <property type="match status" value="1"/>
</dbReference>
<proteinExistence type="predicted"/>
<dbReference type="PANTHER" id="PTHR33376">
    <property type="match status" value="1"/>
</dbReference>
<organism evidence="2 3">
    <name type="scientific">Teichococcus globiformis</name>
    <dbReference type="NCBI Taxonomy" id="2307229"/>
    <lineage>
        <taxon>Bacteria</taxon>
        <taxon>Pseudomonadati</taxon>
        <taxon>Pseudomonadota</taxon>
        <taxon>Alphaproteobacteria</taxon>
        <taxon>Acetobacterales</taxon>
        <taxon>Roseomonadaceae</taxon>
        <taxon>Roseomonas</taxon>
    </lineage>
</organism>
<accession>A0ABV7G0G5</accession>
<dbReference type="InterPro" id="IPR038404">
    <property type="entry name" value="TRAP_DctP_sf"/>
</dbReference>
<keyword evidence="1" id="KW-0732">Signal</keyword>
<dbReference type="Proteomes" id="UP001595593">
    <property type="component" value="Unassembled WGS sequence"/>
</dbReference>
<dbReference type="RefSeq" id="WP_379594977.1">
    <property type="nucleotide sequence ID" value="NZ_JBHRTN010000007.1"/>
</dbReference>
<keyword evidence="3" id="KW-1185">Reference proteome</keyword>
<dbReference type="Gene3D" id="3.40.190.170">
    <property type="entry name" value="Bacterial extracellular solute-binding protein, family 7"/>
    <property type="match status" value="1"/>
</dbReference>
<sequence>MDAGPPGLTMPKSGVFSETLPRPRFARYVPAWPLLAAVALMLGWAGDGWAAGDAPPTGRIDLKVVGGLGGVSQYERYEQPFWRSRVTELTGGVVHAEIAPFDRAGFRAEEMLPLMRLGVVPFGTALLAVVSGEEPEFNAVDLPALNPDIGTLRETVQSYRPHLRKLLLERYNVELLSVYTYPAQVLWCSGAFSGLGDLAGRRIRTSSVGQAEMVEALGATAVVIPFANIVPAMRDGVVECAVTGTMSGNTIGLPAVTTHVHAMAITWGVSVFGANVTAWQALPETVRAQLRAGLAELETSIWNGAERETGDGLDCSAGRPGCVDGKPGRLTVVPLTKADIDRRRQLLLTTVLPRWVERCGAECSAAWNAYLGPQLGIETQPP</sequence>
<evidence type="ECO:0000313" key="3">
    <source>
        <dbReference type="Proteomes" id="UP001595593"/>
    </source>
</evidence>
<evidence type="ECO:0000256" key="1">
    <source>
        <dbReference type="ARBA" id="ARBA00022729"/>
    </source>
</evidence>
<dbReference type="InterPro" id="IPR018389">
    <property type="entry name" value="DctP_fam"/>
</dbReference>
<comment type="caution">
    <text evidence="2">The sequence shown here is derived from an EMBL/GenBank/DDBJ whole genome shotgun (WGS) entry which is preliminary data.</text>
</comment>
<protein>
    <submittedName>
        <fullName evidence="2">TRAP transporter substrate-binding protein</fullName>
    </submittedName>
</protein>
<evidence type="ECO:0000313" key="2">
    <source>
        <dbReference type="EMBL" id="MFC3124555.1"/>
    </source>
</evidence>